<dbReference type="InterPro" id="IPR042201">
    <property type="entry name" value="FH2_Formin_sf"/>
</dbReference>
<protein>
    <recommendedName>
        <fullName evidence="6">FH2 domain-containing protein</fullName>
    </recommendedName>
</protein>
<dbReference type="SMART" id="SM00498">
    <property type="entry name" value="FH2"/>
    <property type="match status" value="1"/>
</dbReference>
<keyword evidence="5" id="KW-1185">Reference proteome</keyword>
<evidence type="ECO:0000259" key="3">
    <source>
        <dbReference type="PROSITE" id="PS51444"/>
    </source>
</evidence>
<dbReference type="Pfam" id="PF02181">
    <property type="entry name" value="FH2"/>
    <property type="match status" value="1"/>
</dbReference>
<dbReference type="GO" id="GO:0045010">
    <property type="term" value="P:actin nucleation"/>
    <property type="evidence" value="ECO:0007669"/>
    <property type="project" value="InterPro"/>
</dbReference>
<dbReference type="PRINTS" id="PR00828">
    <property type="entry name" value="FORMIN"/>
</dbReference>
<feature type="domain" description="FH2" evidence="3">
    <location>
        <begin position="1"/>
        <end position="392"/>
    </location>
</feature>
<dbReference type="OrthoDB" id="1104827at2759"/>
<evidence type="ECO:0000313" key="5">
    <source>
        <dbReference type="Proteomes" id="UP000290288"/>
    </source>
</evidence>
<dbReference type="STRING" id="2316362.A0A4Q2D136"/>
<dbReference type="InterPro" id="IPR014767">
    <property type="entry name" value="DAD_dom"/>
</dbReference>
<name>A0A4Q2D136_9AGAR</name>
<gene>
    <name evidence="4" type="ORF">EST38_g12980</name>
</gene>
<dbReference type="SUPFAM" id="SSF101447">
    <property type="entry name" value="Formin homology 2 domain (FH2 domain)"/>
    <property type="match status" value="1"/>
</dbReference>
<dbReference type="InterPro" id="IPR001265">
    <property type="entry name" value="Formin_Cappuccino_subfam"/>
</dbReference>
<accession>A0A4Q2D136</accession>
<dbReference type="EMBL" id="SDEE01001091">
    <property type="protein sequence ID" value="RXW12873.1"/>
    <property type="molecule type" value="Genomic_DNA"/>
</dbReference>
<evidence type="ECO:0000313" key="4">
    <source>
        <dbReference type="EMBL" id="RXW12873.1"/>
    </source>
</evidence>
<feature type="region of interest" description="Disordered" evidence="1">
    <location>
        <begin position="422"/>
        <end position="449"/>
    </location>
</feature>
<dbReference type="GO" id="GO:0005884">
    <property type="term" value="C:actin filament"/>
    <property type="evidence" value="ECO:0007669"/>
    <property type="project" value="InterPro"/>
</dbReference>
<proteinExistence type="predicted"/>
<dbReference type="PANTHER" id="PTHR45725:SF1">
    <property type="entry name" value="DISHEVELLED ASSOCIATED ACTIVATOR OF MORPHOGENESIS, ISOFORM D"/>
    <property type="match status" value="1"/>
</dbReference>
<dbReference type="InterPro" id="IPR051425">
    <property type="entry name" value="Formin_Homology"/>
</dbReference>
<feature type="region of interest" description="Disordered" evidence="1">
    <location>
        <begin position="464"/>
        <end position="524"/>
    </location>
</feature>
<reference evidence="4 5" key="1">
    <citation type="submission" date="2019-01" db="EMBL/GenBank/DDBJ databases">
        <title>Draft genome sequence of Psathyrella aberdarensis IHI B618.</title>
        <authorList>
            <person name="Buettner E."/>
            <person name="Kellner H."/>
        </authorList>
    </citation>
    <scope>NUCLEOTIDE SEQUENCE [LARGE SCALE GENOMIC DNA]</scope>
    <source>
        <strain evidence="4 5">IHI B618</strain>
    </source>
</reference>
<dbReference type="AlphaFoldDB" id="A0A4Q2D136"/>
<dbReference type="PROSITE" id="PS51444">
    <property type="entry name" value="FH2"/>
    <property type="match status" value="1"/>
</dbReference>
<comment type="caution">
    <text evidence="4">The sequence shown here is derived from an EMBL/GenBank/DDBJ whole genome shotgun (WGS) entry which is preliminary data.</text>
</comment>
<dbReference type="PANTHER" id="PTHR45725">
    <property type="entry name" value="FORMIN HOMOLOGY 2 FAMILY MEMBER"/>
    <property type="match status" value="1"/>
</dbReference>
<evidence type="ECO:0000259" key="2">
    <source>
        <dbReference type="PROSITE" id="PS51231"/>
    </source>
</evidence>
<evidence type="ECO:0008006" key="6">
    <source>
        <dbReference type="Google" id="ProtNLM"/>
    </source>
</evidence>
<dbReference type="PROSITE" id="PS51231">
    <property type="entry name" value="DAD"/>
    <property type="match status" value="1"/>
</dbReference>
<dbReference type="Gene3D" id="1.20.58.630">
    <property type="match status" value="1"/>
</dbReference>
<sequence length="524" mass="59759">MKQLQWDKLPQTQVAKTLWKDDQALKEREILQKLSKDGVWTEMEEDFKAKQLVINLLARVKRAELKSVLDPQTKKRVEILIQRVKKLEPEEIAFKIQQFDQELCTQVFLSELKPVLPTPEQVGKLNVYRNSDAEELAGLHPSDRLMVKLIQIDRLGPRIEGMLYRVSFEETWTLLDDGARKLIEAGNALLAAKSFKELLNLILLIGNYMNSTGIKGGAFGFRISSINKLVDTKSVNNTTLLHFLEKTVSRHFPEMDDFLDELEKPAEAYRVNLLDLRKGLGELRDGLKNIRKELEDHFSDPLQENRYGTQMWSFVAKASRQLEDLVDDVNNAETTFNEAVNYYGEEDKNMSSSEFYGIFKTFVTSYRKCRGDNLTAQEERLAVEKRKQAMEESKARRREADETAEAEGAVLDALLEKLRNGDVVRRRNKRQPADKSSQSADGPASPGNETAVMALDMLTRLQNDGFIVPPSPTVNALSQKRRRRRTERASGRETPTSPLSLEVFGEIENGQETEQEGSESNFLS</sequence>
<dbReference type="Gene3D" id="6.10.30.50">
    <property type="match status" value="1"/>
</dbReference>
<dbReference type="Proteomes" id="UP000290288">
    <property type="component" value="Unassembled WGS sequence"/>
</dbReference>
<dbReference type="GO" id="GO:0008017">
    <property type="term" value="F:microtubule binding"/>
    <property type="evidence" value="ECO:0007669"/>
    <property type="project" value="InterPro"/>
</dbReference>
<feature type="domain" description="DAD" evidence="2">
    <location>
        <begin position="401"/>
        <end position="433"/>
    </location>
</feature>
<dbReference type="InterPro" id="IPR015425">
    <property type="entry name" value="FH2_Formin"/>
</dbReference>
<evidence type="ECO:0000256" key="1">
    <source>
        <dbReference type="SAM" id="MobiDB-lite"/>
    </source>
</evidence>
<organism evidence="4 5">
    <name type="scientific">Candolleomyces aberdarensis</name>
    <dbReference type="NCBI Taxonomy" id="2316362"/>
    <lineage>
        <taxon>Eukaryota</taxon>
        <taxon>Fungi</taxon>
        <taxon>Dikarya</taxon>
        <taxon>Basidiomycota</taxon>
        <taxon>Agaricomycotina</taxon>
        <taxon>Agaricomycetes</taxon>
        <taxon>Agaricomycetidae</taxon>
        <taxon>Agaricales</taxon>
        <taxon>Agaricineae</taxon>
        <taxon>Psathyrellaceae</taxon>
        <taxon>Candolleomyces</taxon>
    </lineage>
</organism>
<dbReference type="Gene3D" id="1.20.58.2220">
    <property type="entry name" value="Formin, FH2 domain"/>
    <property type="match status" value="1"/>
</dbReference>